<dbReference type="InterPro" id="IPR011990">
    <property type="entry name" value="TPR-like_helical_dom_sf"/>
</dbReference>
<sequence>MQTKFRAAQAFFAVGDIKQAPSYHKDVFESRRRLSGPGHQETLASQYNLAVAYENEGDLEKAEHHLRENLKFSSLSMQWRKEDVARSKLRLAILLLGQARSGWALNLREALYAILGVDGVHGKPEIMGVGVDGLNRGLMGWFDLNVALWHGRTTGPWSDGEHW</sequence>
<organism evidence="1 2">
    <name type="scientific">Lasiosphaeria ovina</name>
    <dbReference type="NCBI Taxonomy" id="92902"/>
    <lineage>
        <taxon>Eukaryota</taxon>
        <taxon>Fungi</taxon>
        <taxon>Dikarya</taxon>
        <taxon>Ascomycota</taxon>
        <taxon>Pezizomycotina</taxon>
        <taxon>Sordariomycetes</taxon>
        <taxon>Sordariomycetidae</taxon>
        <taxon>Sordariales</taxon>
        <taxon>Lasiosphaeriaceae</taxon>
        <taxon>Lasiosphaeria</taxon>
    </lineage>
</organism>
<reference evidence="1" key="1">
    <citation type="journal article" date="2023" name="Mol. Phylogenet. Evol.">
        <title>Genome-scale phylogeny and comparative genomics of the fungal order Sordariales.</title>
        <authorList>
            <person name="Hensen N."/>
            <person name="Bonometti L."/>
            <person name="Westerberg I."/>
            <person name="Brannstrom I.O."/>
            <person name="Guillou S."/>
            <person name="Cros-Aarteil S."/>
            <person name="Calhoun S."/>
            <person name="Haridas S."/>
            <person name="Kuo A."/>
            <person name="Mondo S."/>
            <person name="Pangilinan J."/>
            <person name="Riley R."/>
            <person name="LaButti K."/>
            <person name="Andreopoulos B."/>
            <person name="Lipzen A."/>
            <person name="Chen C."/>
            <person name="Yan M."/>
            <person name="Daum C."/>
            <person name="Ng V."/>
            <person name="Clum A."/>
            <person name="Steindorff A."/>
            <person name="Ohm R.A."/>
            <person name="Martin F."/>
            <person name="Silar P."/>
            <person name="Natvig D.O."/>
            <person name="Lalanne C."/>
            <person name="Gautier V."/>
            <person name="Ament-Velasquez S.L."/>
            <person name="Kruys A."/>
            <person name="Hutchinson M.I."/>
            <person name="Powell A.J."/>
            <person name="Barry K."/>
            <person name="Miller A.N."/>
            <person name="Grigoriev I.V."/>
            <person name="Debuchy R."/>
            <person name="Gladieux P."/>
            <person name="Hiltunen Thoren M."/>
            <person name="Johannesson H."/>
        </authorList>
    </citation>
    <scope>NUCLEOTIDE SEQUENCE</scope>
    <source>
        <strain evidence="1">CBS 958.72</strain>
    </source>
</reference>
<accession>A0AAE0KGN9</accession>
<keyword evidence="2" id="KW-1185">Reference proteome</keyword>
<dbReference type="Pfam" id="PF13424">
    <property type="entry name" value="TPR_12"/>
    <property type="match status" value="1"/>
</dbReference>
<protein>
    <submittedName>
        <fullName evidence="1">Uncharacterized protein</fullName>
    </submittedName>
</protein>
<dbReference type="SUPFAM" id="SSF48452">
    <property type="entry name" value="TPR-like"/>
    <property type="match status" value="1"/>
</dbReference>
<dbReference type="Gene3D" id="1.25.40.10">
    <property type="entry name" value="Tetratricopeptide repeat domain"/>
    <property type="match status" value="1"/>
</dbReference>
<name>A0AAE0KGN9_9PEZI</name>
<evidence type="ECO:0000313" key="1">
    <source>
        <dbReference type="EMBL" id="KAK3376204.1"/>
    </source>
</evidence>
<gene>
    <name evidence="1" type="ORF">B0T24DRAFT_618221</name>
</gene>
<proteinExistence type="predicted"/>
<comment type="caution">
    <text evidence="1">The sequence shown here is derived from an EMBL/GenBank/DDBJ whole genome shotgun (WGS) entry which is preliminary data.</text>
</comment>
<dbReference type="AlphaFoldDB" id="A0AAE0KGN9"/>
<reference evidence="1" key="2">
    <citation type="submission" date="2023-06" db="EMBL/GenBank/DDBJ databases">
        <authorList>
            <consortium name="Lawrence Berkeley National Laboratory"/>
            <person name="Haridas S."/>
            <person name="Hensen N."/>
            <person name="Bonometti L."/>
            <person name="Westerberg I."/>
            <person name="Brannstrom I.O."/>
            <person name="Guillou S."/>
            <person name="Cros-Aarteil S."/>
            <person name="Calhoun S."/>
            <person name="Kuo A."/>
            <person name="Mondo S."/>
            <person name="Pangilinan J."/>
            <person name="Riley R."/>
            <person name="Labutti K."/>
            <person name="Andreopoulos B."/>
            <person name="Lipzen A."/>
            <person name="Chen C."/>
            <person name="Yanf M."/>
            <person name="Daum C."/>
            <person name="Ng V."/>
            <person name="Clum A."/>
            <person name="Steindorff A."/>
            <person name="Ohm R."/>
            <person name="Martin F."/>
            <person name="Silar P."/>
            <person name="Natvig D."/>
            <person name="Lalanne C."/>
            <person name="Gautier V."/>
            <person name="Ament-Velasquez S.L."/>
            <person name="Kruys A."/>
            <person name="Hutchinson M.I."/>
            <person name="Powell A.J."/>
            <person name="Barry K."/>
            <person name="Miller A.N."/>
            <person name="Grigoriev I.V."/>
            <person name="Debuchy R."/>
            <person name="Gladieux P."/>
            <person name="Thoren M.H."/>
            <person name="Johannesson H."/>
        </authorList>
    </citation>
    <scope>NUCLEOTIDE SEQUENCE</scope>
    <source>
        <strain evidence="1">CBS 958.72</strain>
    </source>
</reference>
<evidence type="ECO:0000313" key="2">
    <source>
        <dbReference type="Proteomes" id="UP001287356"/>
    </source>
</evidence>
<dbReference type="EMBL" id="JAULSN010000003">
    <property type="protein sequence ID" value="KAK3376204.1"/>
    <property type="molecule type" value="Genomic_DNA"/>
</dbReference>
<dbReference type="Proteomes" id="UP001287356">
    <property type="component" value="Unassembled WGS sequence"/>
</dbReference>